<dbReference type="RefSeq" id="WP_013630610.1">
    <property type="nucleotide sequence ID" value="NC_015174.1"/>
</dbReference>
<evidence type="ECO:0000259" key="5">
    <source>
        <dbReference type="PROSITE" id="PS50862"/>
    </source>
</evidence>
<dbReference type="InterPro" id="IPR004525">
    <property type="entry name" value="EpmA"/>
</dbReference>
<dbReference type="GO" id="GO:0006430">
    <property type="term" value="P:lysyl-tRNA aminoacylation"/>
    <property type="evidence" value="ECO:0007669"/>
    <property type="project" value="InterPro"/>
</dbReference>
<dbReference type="KEGG" id="pbs:Plabr_4332"/>
<evidence type="ECO:0000313" key="7">
    <source>
        <dbReference type="Proteomes" id="UP000006860"/>
    </source>
</evidence>
<dbReference type="Gene3D" id="3.30.930.10">
    <property type="entry name" value="Bira Bifunctional Protein, Domain 2"/>
    <property type="match status" value="1"/>
</dbReference>
<dbReference type="PROSITE" id="PS50862">
    <property type="entry name" value="AA_TRNA_LIGASE_II"/>
    <property type="match status" value="1"/>
</dbReference>
<dbReference type="EC" id="6.1.1.6" evidence="6"/>
<keyword evidence="7" id="KW-1185">Reference proteome</keyword>
<sequence>MNAAPDPSDLYRPAASLERLQARSRLVRETREFFHARGYWEVETPVLSAETVIDLHLDPFTADGSFGLGSNEPTFFLQTSPEFAMKRLLTAGADRIFQVTRAFRQGEAGQLHNPEFTILEWYAVGETHFDQMAFVEQLCRHLFIAAGRGDALPEQAFSTLTYADAFQKALSIDVLTISLEELRQLTVARGLPDSEPNSRLTVEEQKDDLLNVLLAEVVEPELAKRSAVFLHDYPVSQAALAQANPSDARVAERFELYLQGVEICNGYHELTDAAELRRRNRRQNELRAEAGLPRLPENSRLLEAMEAGMPASSGTAVGLDRLLMLALGCKRLQDVLAFPVDRA</sequence>
<dbReference type="GO" id="GO:0004824">
    <property type="term" value="F:lysine-tRNA ligase activity"/>
    <property type="evidence" value="ECO:0007669"/>
    <property type="project" value="UniProtKB-EC"/>
</dbReference>
<organism evidence="6 7">
    <name type="scientific">Rubinisphaera brasiliensis (strain ATCC 49424 / DSM 5305 / JCM 21570 / IAM 15109 / NBRC 103401 / IFAM 1448)</name>
    <name type="common">Planctomyces brasiliensis</name>
    <dbReference type="NCBI Taxonomy" id="756272"/>
    <lineage>
        <taxon>Bacteria</taxon>
        <taxon>Pseudomonadati</taxon>
        <taxon>Planctomycetota</taxon>
        <taxon>Planctomycetia</taxon>
        <taxon>Planctomycetales</taxon>
        <taxon>Planctomycetaceae</taxon>
        <taxon>Rubinisphaera</taxon>
    </lineage>
</organism>
<name>F0SJR7_RUBBR</name>
<evidence type="ECO:0000256" key="3">
    <source>
        <dbReference type="ARBA" id="ARBA00022741"/>
    </source>
</evidence>
<reference evidence="7" key="1">
    <citation type="submission" date="2011-02" db="EMBL/GenBank/DDBJ databases">
        <title>The complete genome of Planctomyces brasiliensis DSM 5305.</title>
        <authorList>
            <person name="Lucas S."/>
            <person name="Copeland A."/>
            <person name="Lapidus A."/>
            <person name="Bruce D."/>
            <person name="Goodwin L."/>
            <person name="Pitluck S."/>
            <person name="Kyrpides N."/>
            <person name="Mavromatis K."/>
            <person name="Pagani I."/>
            <person name="Ivanova N."/>
            <person name="Ovchinnikova G."/>
            <person name="Lu M."/>
            <person name="Detter J.C."/>
            <person name="Han C."/>
            <person name="Land M."/>
            <person name="Hauser L."/>
            <person name="Markowitz V."/>
            <person name="Cheng J.-F."/>
            <person name="Hugenholtz P."/>
            <person name="Woyke T."/>
            <person name="Wu D."/>
            <person name="Tindall B."/>
            <person name="Pomrenke H.G."/>
            <person name="Brambilla E."/>
            <person name="Klenk H.-P."/>
            <person name="Eisen J.A."/>
        </authorList>
    </citation>
    <scope>NUCLEOTIDE SEQUENCE [LARGE SCALE GENOMIC DNA]</scope>
    <source>
        <strain evidence="7">ATCC 49424 / DSM 5305 / JCM 21570 / NBRC 103401 / IFAM 1448</strain>
    </source>
</reference>
<keyword evidence="4" id="KW-0067">ATP-binding</keyword>
<dbReference type="PANTHER" id="PTHR42918:SF6">
    <property type="entry name" value="ELONGATION FACTOR P--(R)-BETA-LYSINE LIGASE"/>
    <property type="match status" value="1"/>
</dbReference>
<dbReference type="Proteomes" id="UP000006860">
    <property type="component" value="Chromosome"/>
</dbReference>
<evidence type="ECO:0000256" key="2">
    <source>
        <dbReference type="ARBA" id="ARBA00022598"/>
    </source>
</evidence>
<dbReference type="InterPro" id="IPR004364">
    <property type="entry name" value="Aa-tRNA-synt_II"/>
</dbReference>
<keyword evidence="2 6" id="KW-0436">Ligase</keyword>
<dbReference type="FunFam" id="3.30.930.10:FF:000017">
    <property type="entry name" value="Elongation factor P--(R)-beta-lysine ligase"/>
    <property type="match status" value="1"/>
</dbReference>
<dbReference type="AlphaFoldDB" id="F0SJR7"/>
<accession>F0SJR7</accession>
<dbReference type="eggNOG" id="COG2269">
    <property type="taxonomic scope" value="Bacteria"/>
</dbReference>
<feature type="domain" description="Aminoacyl-transfer RNA synthetases class-II family profile" evidence="5">
    <location>
        <begin position="23"/>
        <end position="339"/>
    </location>
</feature>
<protein>
    <submittedName>
        <fullName evidence="6">Uncharacterized protein YjeA</fullName>
        <ecNumber evidence="6">6.1.1.6</ecNumber>
    </submittedName>
</protein>
<dbReference type="InterPro" id="IPR045864">
    <property type="entry name" value="aa-tRNA-synth_II/BPL/LPL"/>
</dbReference>
<dbReference type="GO" id="GO:0005829">
    <property type="term" value="C:cytosol"/>
    <property type="evidence" value="ECO:0007669"/>
    <property type="project" value="TreeGrafter"/>
</dbReference>
<dbReference type="PANTHER" id="PTHR42918">
    <property type="entry name" value="LYSYL-TRNA SYNTHETASE"/>
    <property type="match status" value="1"/>
</dbReference>
<dbReference type="NCBIfam" id="NF006828">
    <property type="entry name" value="PRK09350.1"/>
    <property type="match status" value="1"/>
</dbReference>
<proteinExistence type="predicted"/>
<dbReference type="STRING" id="756272.Plabr_4332"/>
<dbReference type="Pfam" id="PF00152">
    <property type="entry name" value="tRNA-synt_2"/>
    <property type="match status" value="1"/>
</dbReference>
<keyword evidence="3" id="KW-0547">Nucleotide-binding</keyword>
<dbReference type="OrthoDB" id="9802326at2"/>
<dbReference type="InterPro" id="IPR006195">
    <property type="entry name" value="aa-tRNA-synth_II"/>
</dbReference>
<evidence type="ECO:0000256" key="4">
    <source>
        <dbReference type="ARBA" id="ARBA00022840"/>
    </source>
</evidence>
<evidence type="ECO:0000256" key="1">
    <source>
        <dbReference type="ARBA" id="ARBA00011738"/>
    </source>
</evidence>
<dbReference type="HOGENOM" id="CLU_008255_1_1_0"/>
<dbReference type="GO" id="GO:0000049">
    <property type="term" value="F:tRNA binding"/>
    <property type="evidence" value="ECO:0007669"/>
    <property type="project" value="TreeGrafter"/>
</dbReference>
<gene>
    <name evidence="6" type="ordered locus">Plabr_4332</name>
</gene>
<dbReference type="SUPFAM" id="SSF55681">
    <property type="entry name" value="Class II aaRS and biotin synthetases"/>
    <property type="match status" value="1"/>
</dbReference>
<dbReference type="EMBL" id="CP002546">
    <property type="protein sequence ID" value="ADY61905.1"/>
    <property type="molecule type" value="Genomic_DNA"/>
</dbReference>
<dbReference type="NCBIfam" id="TIGR00462">
    <property type="entry name" value="genX"/>
    <property type="match status" value="1"/>
</dbReference>
<dbReference type="GO" id="GO:0005524">
    <property type="term" value="F:ATP binding"/>
    <property type="evidence" value="ECO:0007669"/>
    <property type="project" value="UniProtKB-KW"/>
</dbReference>
<dbReference type="PRINTS" id="PR00982">
    <property type="entry name" value="TRNASYNTHLYS"/>
</dbReference>
<dbReference type="InterPro" id="IPR018149">
    <property type="entry name" value="Lys-tRNA-synth_II_C"/>
</dbReference>
<comment type="subunit">
    <text evidence="1">Homodimer.</text>
</comment>
<evidence type="ECO:0000313" key="6">
    <source>
        <dbReference type="EMBL" id="ADY61905.1"/>
    </source>
</evidence>